<dbReference type="STRING" id="504805.SAMN05421505_10597"/>
<evidence type="ECO:0000256" key="6">
    <source>
        <dbReference type="ARBA" id="ARBA00023310"/>
    </source>
</evidence>
<keyword evidence="4 7" id="KW-0406">Ion transport</keyword>
<keyword evidence="7" id="KW-1003">Cell membrane</keyword>
<gene>
    <name evidence="7" type="primary">atpH</name>
    <name evidence="8" type="ORF">SAMN05421505_10597</name>
</gene>
<proteinExistence type="inferred from homology"/>
<comment type="subcellular location">
    <subcellularLocation>
        <location evidence="7">Cell membrane</location>
        <topology evidence="7">Peripheral membrane protein</topology>
    </subcellularLocation>
    <subcellularLocation>
        <location evidence="1">Membrane</location>
    </subcellularLocation>
</comment>
<comment type="function">
    <text evidence="7">This protein is part of the stalk that links CF(0) to CF(1). It either transmits conformational changes from CF(0) to CF(1) or is implicated in proton conduction.</text>
</comment>
<dbReference type="PANTHER" id="PTHR11910">
    <property type="entry name" value="ATP SYNTHASE DELTA CHAIN"/>
    <property type="match status" value="1"/>
</dbReference>
<comment type="function">
    <text evidence="7">F(1)F(0) ATP synthase produces ATP from ADP in the presence of a proton or sodium gradient. F-type ATPases consist of two structural domains, F(1) containing the extramembraneous catalytic core and F(0) containing the membrane proton channel, linked together by a central stalk and a peripheral stalk. During catalysis, ATP synthesis in the catalytic domain of F(1) is coupled via a rotary mechanism of the central stalk subunits to proton translocation.</text>
</comment>
<keyword evidence="7" id="KW-0139">CF(1)</keyword>
<name>A0A1G7V4M9_9ACTN</name>
<dbReference type="Pfam" id="PF00213">
    <property type="entry name" value="OSCP"/>
    <property type="match status" value="1"/>
</dbReference>
<comment type="similarity">
    <text evidence="7">Belongs to the ATPase delta chain family.</text>
</comment>
<evidence type="ECO:0000256" key="7">
    <source>
        <dbReference type="HAMAP-Rule" id="MF_01416"/>
    </source>
</evidence>
<keyword evidence="9" id="KW-1185">Reference proteome</keyword>
<organism evidence="8 9">
    <name type="scientific">Sinosporangium album</name>
    <dbReference type="NCBI Taxonomy" id="504805"/>
    <lineage>
        <taxon>Bacteria</taxon>
        <taxon>Bacillati</taxon>
        <taxon>Actinomycetota</taxon>
        <taxon>Actinomycetes</taxon>
        <taxon>Streptosporangiales</taxon>
        <taxon>Streptosporangiaceae</taxon>
        <taxon>Sinosporangium</taxon>
    </lineage>
</organism>
<dbReference type="OrthoDB" id="5242917at2"/>
<evidence type="ECO:0000256" key="2">
    <source>
        <dbReference type="ARBA" id="ARBA00022448"/>
    </source>
</evidence>
<evidence type="ECO:0000256" key="1">
    <source>
        <dbReference type="ARBA" id="ARBA00004370"/>
    </source>
</evidence>
<dbReference type="EMBL" id="FNCN01000005">
    <property type="protein sequence ID" value="SDG54329.1"/>
    <property type="molecule type" value="Genomic_DNA"/>
</dbReference>
<dbReference type="NCBIfam" id="NF009967">
    <property type="entry name" value="PRK13430.1"/>
    <property type="match status" value="1"/>
</dbReference>
<dbReference type="Gene3D" id="1.10.520.20">
    <property type="entry name" value="N-terminal domain of the delta subunit of the F1F0-ATP synthase"/>
    <property type="match status" value="1"/>
</dbReference>
<reference evidence="8 9" key="1">
    <citation type="submission" date="2016-10" db="EMBL/GenBank/DDBJ databases">
        <authorList>
            <person name="de Groot N.N."/>
        </authorList>
    </citation>
    <scope>NUCLEOTIDE SEQUENCE [LARGE SCALE GENOMIC DNA]</scope>
    <source>
        <strain evidence="8 9">CPCC 201354</strain>
    </source>
</reference>
<protein>
    <recommendedName>
        <fullName evidence="7">ATP synthase subunit delta</fullName>
    </recommendedName>
    <alternativeName>
        <fullName evidence="7">ATP synthase F(1) sector subunit delta</fullName>
    </alternativeName>
    <alternativeName>
        <fullName evidence="7">F-type ATPase subunit delta</fullName>
        <shortName evidence="7">F-ATPase subunit delta</shortName>
    </alternativeName>
</protein>
<evidence type="ECO:0000256" key="3">
    <source>
        <dbReference type="ARBA" id="ARBA00022781"/>
    </source>
</evidence>
<dbReference type="AlphaFoldDB" id="A0A1G7V4M9"/>
<dbReference type="InterPro" id="IPR000711">
    <property type="entry name" value="ATPase_OSCP/dsu"/>
</dbReference>
<keyword evidence="3 7" id="KW-0375">Hydrogen ion transport</keyword>
<keyword evidence="6 7" id="KW-0066">ATP synthesis</keyword>
<accession>A0A1G7V4M9</accession>
<dbReference type="Proteomes" id="UP000198923">
    <property type="component" value="Unassembled WGS sequence"/>
</dbReference>
<dbReference type="NCBIfam" id="TIGR01145">
    <property type="entry name" value="ATP_synt_delta"/>
    <property type="match status" value="1"/>
</dbReference>
<evidence type="ECO:0000313" key="8">
    <source>
        <dbReference type="EMBL" id="SDG54329.1"/>
    </source>
</evidence>
<keyword evidence="5 7" id="KW-0472">Membrane</keyword>
<evidence type="ECO:0000256" key="4">
    <source>
        <dbReference type="ARBA" id="ARBA00023065"/>
    </source>
</evidence>
<dbReference type="InterPro" id="IPR026015">
    <property type="entry name" value="ATP_synth_OSCP/delta_N_sf"/>
</dbReference>
<dbReference type="GO" id="GO:0046933">
    <property type="term" value="F:proton-transporting ATP synthase activity, rotational mechanism"/>
    <property type="evidence" value="ECO:0007669"/>
    <property type="project" value="UniProtKB-UniRule"/>
</dbReference>
<dbReference type="GO" id="GO:0045259">
    <property type="term" value="C:proton-transporting ATP synthase complex"/>
    <property type="evidence" value="ECO:0007669"/>
    <property type="project" value="UniProtKB-KW"/>
</dbReference>
<dbReference type="GO" id="GO:0005886">
    <property type="term" value="C:plasma membrane"/>
    <property type="evidence" value="ECO:0007669"/>
    <property type="project" value="UniProtKB-SubCell"/>
</dbReference>
<keyword evidence="2 7" id="KW-0813">Transport</keyword>
<dbReference type="RefSeq" id="WP_093169463.1">
    <property type="nucleotide sequence ID" value="NZ_FNCN01000005.1"/>
</dbReference>
<dbReference type="SUPFAM" id="SSF47928">
    <property type="entry name" value="N-terminal domain of the delta subunit of the F1F0-ATP synthase"/>
    <property type="match status" value="1"/>
</dbReference>
<evidence type="ECO:0000256" key="5">
    <source>
        <dbReference type="ARBA" id="ARBA00023136"/>
    </source>
</evidence>
<dbReference type="HAMAP" id="MF_01416">
    <property type="entry name" value="ATP_synth_delta_bact"/>
    <property type="match status" value="1"/>
</dbReference>
<evidence type="ECO:0000313" key="9">
    <source>
        <dbReference type="Proteomes" id="UP000198923"/>
    </source>
</evidence>
<sequence length="269" mass="29086">MRGLSRSSLAEVEERFNGVAGAADLGTLADELFAVADLFGREHGLRRSLSDPSVAPEQKAQAARVLFEGKVSPAAVATVESAVEAKWSRAADLPDVLERLGVVAACAEAESQNRLDDVEDELFRFGRIVAASSDLRRALTSPSLPADAKRALLAELLGDKVAPSTLRLLVQLVTHPRGRSLDSGLEEFGGLVSEQRQRLVAVVRSAIPLSEEHKQRLAAWLRASFGRDVHLNVEVDPRVLGGFSIRIGDEIIDTTITGRIEEVRRRLAG</sequence>